<feature type="non-terminal residue" evidence="1">
    <location>
        <position position="1"/>
    </location>
</feature>
<proteinExistence type="predicted"/>
<organism evidence="1 2">
    <name type="scientific">Escherichia marmotae</name>
    <dbReference type="NCBI Taxonomy" id="1499973"/>
    <lineage>
        <taxon>Bacteria</taxon>
        <taxon>Pseudomonadati</taxon>
        <taxon>Pseudomonadota</taxon>
        <taxon>Gammaproteobacteria</taxon>
        <taxon>Enterobacterales</taxon>
        <taxon>Enterobacteriaceae</taxon>
        <taxon>Escherichia</taxon>
    </lineage>
</organism>
<protein>
    <recommendedName>
        <fullName evidence="3">Phage tail protein</fullName>
    </recommendedName>
</protein>
<dbReference type="Proteomes" id="UP001206878">
    <property type="component" value="Unassembled WGS sequence"/>
</dbReference>
<accession>A0AAW5N2I9</accession>
<dbReference type="AlphaFoldDB" id="A0AAW5N2I9"/>
<feature type="non-terminal residue" evidence="1">
    <location>
        <position position="78"/>
    </location>
</feature>
<sequence>SLLGIHQINNAAVGIGVKITGLNDAVSGKAEQLYPNNPYSVYTDYESATTADGWIDINAFDVTHPGVVHILDLVGQLV</sequence>
<name>A0AAW5N2I9_9ESCH</name>
<gene>
    <name evidence="1" type="ORF">NVV43_31495</name>
</gene>
<dbReference type="EMBL" id="JANPXH010001942">
    <property type="protein sequence ID" value="MCR6679890.1"/>
    <property type="molecule type" value="Genomic_DNA"/>
</dbReference>
<evidence type="ECO:0008006" key="3">
    <source>
        <dbReference type="Google" id="ProtNLM"/>
    </source>
</evidence>
<evidence type="ECO:0000313" key="2">
    <source>
        <dbReference type="Proteomes" id="UP001206878"/>
    </source>
</evidence>
<evidence type="ECO:0000313" key="1">
    <source>
        <dbReference type="EMBL" id="MCR6679890.1"/>
    </source>
</evidence>
<reference evidence="1" key="1">
    <citation type="submission" date="2022-07" db="EMBL/GenBank/DDBJ databases">
        <title>Diversity of ethanolamine utilization by human commensal Escherichia coli.</title>
        <authorList>
            <person name="Jubelin G."/>
        </authorList>
    </citation>
    <scope>NUCLEOTIDE SEQUENCE</scope>
    <source>
        <strain evidence="1">S1</strain>
    </source>
</reference>
<comment type="caution">
    <text evidence="1">The sequence shown here is derived from an EMBL/GenBank/DDBJ whole genome shotgun (WGS) entry which is preliminary data.</text>
</comment>